<feature type="compositionally biased region" description="Basic and acidic residues" evidence="1">
    <location>
        <begin position="1"/>
        <end position="16"/>
    </location>
</feature>
<name>A0A7S4S289_9DINO</name>
<accession>A0A7S4S289</accession>
<sequence length="589" mass="62333">MSSARMARERSRSPRRDAHHRAPGALPLADLLLERGILDERSAELLRRAPRRAAEDVLLALGPDVRNPSAFVTRKLAPRHPGGEQQQPPAGAGAPPSLLQAPGGGAAAALAPLLPPQAWAAAPFSCPPPAAGAGEVILVHCNGLARPLLWRSQAGAAAELLAWGVLDEGSADFLAKAPEREAREIVASLGPDVRNPSAFVTRKLKELRLELSAGHRAEAAPPVCAHVLVHRNGAPVQLPWASRDQAVECLVSWGVLDEGSADFLCKVPEHEARQIVSSLGPDVRNPSAFVTRKIRELLREGPPGLDAPPPGMVDTIPFHHNGALLTLQWFSKEQALGDLVRSGVLDEGSADFLMKAPEQEVKDIIASLGPEVRNPSAFVTRKVRELLGGGGPPPQELPRGAGGGGGGGGGGQTLVIHHSGAALALEWHSAEQAIGQLAAWGVLDEGSAEFLGKVPEEVARDIVSSLGPEVRNPSAFVTRKVKAALQSEASPRLAEQASMANFRGAHEAPADEEPYAVTIYHNGARLAVPWHSQLQALEELVAQKILDQRSADFLAKLPEQTARDIVASIGPDVRNPSAFVTKEARKLQS</sequence>
<organism evidence="2">
    <name type="scientific">Alexandrium monilatum</name>
    <dbReference type="NCBI Taxonomy" id="311494"/>
    <lineage>
        <taxon>Eukaryota</taxon>
        <taxon>Sar</taxon>
        <taxon>Alveolata</taxon>
        <taxon>Dinophyceae</taxon>
        <taxon>Gonyaulacales</taxon>
        <taxon>Pyrocystaceae</taxon>
        <taxon>Alexandrium</taxon>
    </lineage>
</organism>
<protein>
    <submittedName>
        <fullName evidence="2">Uncharacterized protein</fullName>
    </submittedName>
</protein>
<feature type="region of interest" description="Disordered" evidence="1">
    <location>
        <begin position="386"/>
        <end position="412"/>
    </location>
</feature>
<gene>
    <name evidence="2" type="ORF">AMON00008_LOCUS43037</name>
</gene>
<dbReference type="AlphaFoldDB" id="A0A7S4S289"/>
<evidence type="ECO:0000256" key="1">
    <source>
        <dbReference type="SAM" id="MobiDB-lite"/>
    </source>
</evidence>
<evidence type="ECO:0000313" key="2">
    <source>
        <dbReference type="EMBL" id="CAE4630340.1"/>
    </source>
</evidence>
<feature type="compositionally biased region" description="Gly residues" evidence="1">
    <location>
        <begin position="400"/>
        <end position="412"/>
    </location>
</feature>
<proteinExistence type="predicted"/>
<feature type="compositionally biased region" description="Low complexity" evidence="1">
    <location>
        <begin position="83"/>
        <end position="103"/>
    </location>
</feature>
<reference evidence="2" key="1">
    <citation type="submission" date="2021-01" db="EMBL/GenBank/DDBJ databases">
        <authorList>
            <person name="Corre E."/>
            <person name="Pelletier E."/>
            <person name="Niang G."/>
            <person name="Scheremetjew M."/>
            <person name="Finn R."/>
            <person name="Kale V."/>
            <person name="Holt S."/>
            <person name="Cochrane G."/>
            <person name="Meng A."/>
            <person name="Brown T."/>
            <person name="Cohen L."/>
        </authorList>
    </citation>
    <scope>NUCLEOTIDE SEQUENCE</scope>
    <source>
        <strain evidence="2">CCMP3105</strain>
    </source>
</reference>
<feature type="region of interest" description="Disordered" evidence="1">
    <location>
        <begin position="1"/>
        <end position="26"/>
    </location>
</feature>
<dbReference type="EMBL" id="HBNR01061110">
    <property type="protein sequence ID" value="CAE4630340.1"/>
    <property type="molecule type" value="Transcribed_RNA"/>
</dbReference>
<feature type="region of interest" description="Disordered" evidence="1">
    <location>
        <begin position="76"/>
        <end position="103"/>
    </location>
</feature>